<evidence type="ECO:0000313" key="1">
    <source>
        <dbReference type="EMBL" id="KAK9112486.1"/>
    </source>
</evidence>
<dbReference type="Proteomes" id="UP001419268">
    <property type="component" value="Unassembled WGS sequence"/>
</dbReference>
<proteinExistence type="predicted"/>
<name>A0AAP0ICU7_9MAGN</name>
<accession>A0AAP0ICU7</accession>
<organism evidence="1 2">
    <name type="scientific">Stephania cephalantha</name>
    <dbReference type="NCBI Taxonomy" id="152367"/>
    <lineage>
        <taxon>Eukaryota</taxon>
        <taxon>Viridiplantae</taxon>
        <taxon>Streptophyta</taxon>
        <taxon>Embryophyta</taxon>
        <taxon>Tracheophyta</taxon>
        <taxon>Spermatophyta</taxon>
        <taxon>Magnoliopsida</taxon>
        <taxon>Ranunculales</taxon>
        <taxon>Menispermaceae</taxon>
        <taxon>Menispermoideae</taxon>
        <taxon>Cissampelideae</taxon>
        <taxon>Stephania</taxon>
    </lineage>
</organism>
<keyword evidence="2" id="KW-1185">Reference proteome</keyword>
<sequence>MHKLDLAYLSLPVIALSFVTRICLQEEEHLEFKNEIVERLDLPMRPARNAKFPTFPLEHRQSYVHSFRGFSNGEIKVFREVC</sequence>
<gene>
    <name evidence="1" type="ORF">Scep_020005</name>
</gene>
<evidence type="ECO:0000313" key="2">
    <source>
        <dbReference type="Proteomes" id="UP001419268"/>
    </source>
</evidence>
<comment type="caution">
    <text evidence="1">The sequence shown here is derived from an EMBL/GenBank/DDBJ whole genome shotgun (WGS) entry which is preliminary data.</text>
</comment>
<dbReference type="EMBL" id="JBBNAG010000008">
    <property type="protein sequence ID" value="KAK9112486.1"/>
    <property type="molecule type" value="Genomic_DNA"/>
</dbReference>
<reference evidence="1 2" key="1">
    <citation type="submission" date="2024-01" db="EMBL/GenBank/DDBJ databases">
        <title>Genome assemblies of Stephania.</title>
        <authorList>
            <person name="Yang L."/>
        </authorList>
    </citation>
    <scope>NUCLEOTIDE SEQUENCE [LARGE SCALE GENOMIC DNA]</scope>
    <source>
        <strain evidence="1">JXDWG</strain>
        <tissue evidence="1">Leaf</tissue>
    </source>
</reference>
<dbReference type="AlphaFoldDB" id="A0AAP0ICU7"/>
<protein>
    <submittedName>
        <fullName evidence="1">Uncharacterized protein</fullName>
    </submittedName>
</protein>